<dbReference type="Pfam" id="PF21078">
    <property type="entry name" value="GDH_HM3"/>
    <property type="match status" value="1"/>
</dbReference>
<dbReference type="PANTHER" id="PTHR43403:SF1">
    <property type="entry name" value="NAD-SPECIFIC GLUTAMATE DEHYDROGENASE"/>
    <property type="match status" value="1"/>
</dbReference>
<dbReference type="InterPro" id="IPR046346">
    <property type="entry name" value="Aminoacid_DH-like_N_sf"/>
</dbReference>
<dbReference type="Gene3D" id="3.40.50.720">
    <property type="entry name" value="NAD(P)-binding Rossmann-like Domain"/>
    <property type="match status" value="1"/>
</dbReference>
<evidence type="ECO:0000259" key="2">
    <source>
        <dbReference type="Pfam" id="PF05088"/>
    </source>
</evidence>
<proteinExistence type="predicted"/>
<organism evidence="5 6">
    <name type="scientific">Methylocystis bryophila</name>
    <dbReference type="NCBI Taxonomy" id="655015"/>
    <lineage>
        <taxon>Bacteria</taxon>
        <taxon>Pseudomonadati</taxon>
        <taxon>Pseudomonadota</taxon>
        <taxon>Alphaproteobacteria</taxon>
        <taxon>Hyphomicrobiales</taxon>
        <taxon>Methylocystaceae</taxon>
        <taxon>Methylocystis</taxon>
    </lineage>
</organism>
<feature type="domain" description="NAD-specific glutamate dehydrogenase C-terminal" evidence="3">
    <location>
        <begin position="793"/>
        <end position="1078"/>
    </location>
</feature>
<dbReference type="GO" id="GO:0004069">
    <property type="term" value="F:L-aspartate:2-oxoglutarate aminotransferase activity"/>
    <property type="evidence" value="ECO:0007669"/>
    <property type="project" value="InterPro"/>
</dbReference>
<dbReference type="GO" id="GO:0004352">
    <property type="term" value="F:glutamate dehydrogenase (NAD+) activity"/>
    <property type="evidence" value="ECO:0007669"/>
    <property type="project" value="InterPro"/>
</dbReference>
<reference evidence="5 6" key="1">
    <citation type="submission" date="2017-02" db="EMBL/GenBank/DDBJ databases">
        <authorList>
            <person name="Peterson S.W."/>
        </authorList>
    </citation>
    <scope>NUCLEOTIDE SEQUENCE [LARGE SCALE GENOMIC DNA]</scope>
    <source>
        <strain evidence="5 6">S285</strain>
    </source>
</reference>
<dbReference type="OrthoDB" id="9758052at2"/>
<evidence type="ECO:0000256" key="1">
    <source>
        <dbReference type="ARBA" id="ARBA00023002"/>
    </source>
</evidence>
<dbReference type="InterPro" id="IPR049056">
    <property type="entry name" value="NAD_Glu_DH_HM3"/>
</dbReference>
<dbReference type="SUPFAM" id="SSF51735">
    <property type="entry name" value="NAD(P)-binding Rossmann-fold domains"/>
    <property type="match status" value="1"/>
</dbReference>
<evidence type="ECO:0000313" key="6">
    <source>
        <dbReference type="Proteomes" id="UP000193978"/>
    </source>
</evidence>
<keyword evidence="6" id="KW-1185">Reference proteome</keyword>
<dbReference type="AlphaFoldDB" id="A0A1W6MXT8"/>
<gene>
    <name evidence="5" type="ORF">B1812_16445</name>
</gene>
<dbReference type="Proteomes" id="UP000193978">
    <property type="component" value="Chromosome"/>
</dbReference>
<dbReference type="Pfam" id="PF21074">
    <property type="entry name" value="GDH_C"/>
    <property type="match status" value="1"/>
</dbReference>
<evidence type="ECO:0000313" key="5">
    <source>
        <dbReference type="EMBL" id="ARN82408.1"/>
    </source>
</evidence>
<dbReference type="RefSeq" id="WP_085772533.1">
    <property type="nucleotide sequence ID" value="NZ_AP027149.1"/>
</dbReference>
<accession>A0A1W6MXT8</accession>
<feature type="domain" description="NAD-glutamate dehydrogenase catalytic" evidence="2">
    <location>
        <begin position="257"/>
        <end position="749"/>
    </location>
</feature>
<dbReference type="GO" id="GO:0006538">
    <property type="term" value="P:L-glutamate catabolic process"/>
    <property type="evidence" value="ECO:0007669"/>
    <property type="project" value="InterPro"/>
</dbReference>
<evidence type="ECO:0000259" key="4">
    <source>
        <dbReference type="Pfam" id="PF21077"/>
    </source>
</evidence>
<keyword evidence="1" id="KW-0560">Oxidoreductase</keyword>
<dbReference type="InterPro" id="IPR007780">
    <property type="entry name" value="NAD_Glu_DH_bac"/>
</dbReference>
<sequence length="1128" mass="126182">MTASAVDDVNRDTMRAKMDWELQFRKVLDRFMKRRRLELQALPEEIDFPESYRLSTAPREAVRDALDLAWVAANERDSLRLSLAARGATRGPWRLALFCRQSRNLDELLPLLSNIGLRVIDQTNFTVVLKGQTLFIRDFRVTSRFADSEWSFVIESSLAAAMDALLRGEVEDDILNGLVLRTSLEWRQVDLLRAYCNYYLQLNDRFDQRRIHGALLTNFRSAELLYRYFEARFKPDAQLGTPSERETGSFPAIRQELIDALDEVEELAEDRILRDVFNLIDSTWRSNFFLPQRGATRSISLKIGSLGVINMPNPRPFAEIYVHARSMEGVHLRGARVARGGVRWSERRDDFRTEILELMSTQMVKNAVIVPQGAKGGFVLKAPVVGVRGSSDAGREAYGIFIRGLLDLTDNPKGAVPERPAELLCYDDPDPYLVVAADKGTANFSDDANEIAADYGFWLGDAFATGGSNGFHHKKLGITARGAWVCVQRHFRESGHDIDEHSLSVIGVGGMEGDVFGNGMLLSNNIRLLGAFNADYIFIDPNPDRQISFMERRRLFETVGSSWRDYNPALLSPGGAVYRRGAKDIFLSPEARKWLGGRSGGFDGEAVIRLMLAAPVDLLWMGGIGTYVKASAETNDAVADHLNDAARVNGAEIRAKVVGEGANLGFTQRARIEYALKGGRINTDAIDNSAGVDLSDHEVNLKILMSSQSEGGDVRSRRDERNLLLREAADEVCAQVLDNNYRQSLCLSLERERCRFDLTPFLEAADQLENAGLLDRVGEAFPSRREMLTRGEQGLTRPELAILIAKGKIVLKRALLEAPGVLDEEWAQAIGESYFPARVRSRYGAGVRGHLLGREIAGAVICNKIVDQAGMSFLAAMESLDPARVSEAVGLYLAFDQILQGDRWRDAVRALDGKMTTERQYELLLQLEEALAFLCRWAWEHGRQLRPDPRSMERWREDLKRYQTHLGASPEFTLLTSAAPEAARLLFLNRLRDFPALVDLSRSAQQDLGQVAEAYEDFLRALGLRQLASLLSEFKPRDVWERRLQSSLEDELRSAAARFVRVELNSKYRDLSAFIQGYGLDTRLAKIQALRNELIETAPVTLVPFAALISEVHSFVDACAAAGGAAPR</sequence>
<feature type="domain" description="NAD-glutamate dehydrogenase ACT3" evidence="4">
    <location>
        <begin position="87"/>
        <end position="143"/>
    </location>
</feature>
<dbReference type="Pfam" id="PF05088">
    <property type="entry name" value="Bac_GDH_CD"/>
    <property type="match status" value="1"/>
</dbReference>
<dbReference type="InterPro" id="IPR049064">
    <property type="entry name" value="NAD_Glu_DH_ACT3"/>
</dbReference>
<dbReference type="InterPro" id="IPR048381">
    <property type="entry name" value="GDH_C"/>
</dbReference>
<protein>
    <submittedName>
        <fullName evidence="5">Uncharacterized protein</fullName>
    </submittedName>
</protein>
<dbReference type="KEGG" id="mbry:B1812_16445"/>
<dbReference type="InterPro" id="IPR036291">
    <property type="entry name" value="NAD(P)-bd_dom_sf"/>
</dbReference>
<name>A0A1W6MXT8_9HYPH</name>
<dbReference type="PANTHER" id="PTHR43403">
    <property type="entry name" value="NAD-SPECIFIC GLUTAMATE DEHYDROGENASE"/>
    <property type="match status" value="1"/>
</dbReference>
<dbReference type="SUPFAM" id="SSF53223">
    <property type="entry name" value="Aminoacid dehydrogenase-like, N-terminal domain"/>
    <property type="match status" value="1"/>
</dbReference>
<dbReference type="STRING" id="655015.B1812_16445"/>
<dbReference type="Pfam" id="PF21077">
    <property type="entry name" value="GDH_ACT3"/>
    <property type="match status" value="1"/>
</dbReference>
<evidence type="ECO:0000259" key="3">
    <source>
        <dbReference type="Pfam" id="PF21074"/>
    </source>
</evidence>
<dbReference type="InterPro" id="IPR028971">
    <property type="entry name" value="NAD-GDH_cat"/>
</dbReference>
<dbReference type="EMBL" id="CP019948">
    <property type="protein sequence ID" value="ARN82408.1"/>
    <property type="molecule type" value="Genomic_DNA"/>
</dbReference>